<keyword evidence="4" id="KW-0689">Ribosomal protein</keyword>
<dbReference type="Pfam" id="PF01073">
    <property type="entry name" value="3Beta_HSD"/>
    <property type="match status" value="1"/>
</dbReference>
<dbReference type="GO" id="GO:0008097">
    <property type="term" value="F:5S rRNA binding"/>
    <property type="evidence" value="ECO:0007669"/>
    <property type="project" value="InterPro"/>
</dbReference>
<evidence type="ECO:0000259" key="8">
    <source>
        <dbReference type="Pfam" id="PF14204"/>
    </source>
</evidence>
<feature type="domain" description="3-beta hydroxysteroid dehydrogenase/isomerase" evidence="7">
    <location>
        <begin position="6"/>
        <end position="264"/>
    </location>
</feature>
<keyword evidence="3" id="KW-0963">Cytoplasm</keyword>
<evidence type="ECO:0000313" key="9">
    <source>
        <dbReference type="EMBL" id="CAG8467681.1"/>
    </source>
</evidence>
<dbReference type="PANTHER" id="PTHR23410:SF12">
    <property type="entry name" value="LARGE RIBOSOMAL SUBUNIT PROTEIN UL18"/>
    <property type="match status" value="1"/>
</dbReference>
<feature type="coiled-coil region" evidence="6">
    <location>
        <begin position="577"/>
        <end position="604"/>
    </location>
</feature>
<dbReference type="PRINTS" id="PR00058">
    <property type="entry name" value="RIBOSOMALL5"/>
</dbReference>
<organism evidence="9 10">
    <name type="scientific">Acaulospora morrowiae</name>
    <dbReference type="NCBI Taxonomy" id="94023"/>
    <lineage>
        <taxon>Eukaryota</taxon>
        <taxon>Fungi</taxon>
        <taxon>Fungi incertae sedis</taxon>
        <taxon>Mucoromycota</taxon>
        <taxon>Glomeromycotina</taxon>
        <taxon>Glomeromycetes</taxon>
        <taxon>Diversisporales</taxon>
        <taxon>Acaulosporaceae</taxon>
        <taxon>Acaulospora</taxon>
    </lineage>
</organism>
<dbReference type="InterPro" id="IPR057268">
    <property type="entry name" value="Ribosomal_L18"/>
</dbReference>
<evidence type="ECO:0000256" key="2">
    <source>
        <dbReference type="ARBA" id="ARBA00007116"/>
    </source>
</evidence>
<proteinExistence type="inferred from homology"/>
<dbReference type="GO" id="GO:0003735">
    <property type="term" value="F:structural constituent of ribosome"/>
    <property type="evidence" value="ECO:0007669"/>
    <property type="project" value="InterPro"/>
</dbReference>
<accession>A0A9N8Z5S4</accession>
<dbReference type="GO" id="GO:0006694">
    <property type="term" value="P:steroid biosynthetic process"/>
    <property type="evidence" value="ECO:0007669"/>
    <property type="project" value="InterPro"/>
</dbReference>
<dbReference type="GO" id="GO:0006412">
    <property type="term" value="P:translation"/>
    <property type="evidence" value="ECO:0007669"/>
    <property type="project" value="InterPro"/>
</dbReference>
<dbReference type="CDD" id="cd00432">
    <property type="entry name" value="Ribosomal_L18_L5e"/>
    <property type="match status" value="1"/>
</dbReference>
<evidence type="ECO:0000256" key="6">
    <source>
        <dbReference type="SAM" id="Coils"/>
    </source>
</evidence>
<dbReference type="InterPro" id="IPR036291">
    <property type="entry name" value="NAD(P)-bd_dom_sf"/>
</dbReference>
<name>A0A9N8Z5S4_9GLOM</name>
<comment type="similarity">
    <text evidence="2">Belongs to the universal ribosomal protein uL18 family.</text>
</comment>
<keyword evidence="5" id="KW-0687">Ribonucleoprotein</keyword>
<evidence type="ECO:0000256" key="5">
    <source>
        <dbReference type="ARBA" id="ARBA00023274"/>
    </source>
</evidence>
<dbReference type="GO" id="GO:0016616">
    <property type="term" value="F:oxidoreductase activity, acting on the CH-OH group of donors, NAD or NADP as acceptor"/>
    <property type="evidence" value="ECO:0007669"/>
    <property type="project" value="InterPro"/>
</dbReference>
<sequence length="612" mass="69463">MSDIYLVIGGEGFLGHWIVDLLLKRGDKNVSTFDLSQRYFDEKVTYYAGDLCNYRDVDDAIKKSNATTVFHTVSPPHVGAPAEVYWKVNVEGTKNVVESCITNGVKKLVYTSSSSVIYDGVHELIGVDETTPYPEKPMDVYNETKMEGEKLVINANGRGGLLVAIIRPSAIFGPNDRQLIPAVIKVMQQGQTKIQIGNNYNLVDYTYVENAAHAHILASDKLFDGSPVAGEVFIITNGSPIPFWDLLRYIWAQFDHFPPYIVKFPGSLGFFIALLTEFACRFTGKEAGLNRFRVKFTINNRYFNINKAKKLLGYEPLVELDEAYFKRYQVKYRRRREGKTDYYARKRLVVQAKNKYNSPKYRLVVRFTNTDIIVQIIYAKLEGDHVMTAAYSHELPSYGIKVGLTNWAAAYSTGLLAARRVLTKLKLADKYVGVAEPDGTVSMVEELEDAPHPFKAFLDVGLKRTSTGSKVFAALKGSSDGGIFIPHSENRFPGYDAESKKIDSEILRKYIYGGHVADYMRLLQEEDDEKYKRQFSKFIEAGLSADDLENVYKEAHAKIRANPVFKPTEKKGDYKIFKKYKKHRLNLKQRRNKVEQKIAAFKRSQGGDDDDE</sequence>
<gene>
    <name evidence="9" type="ORF">AMORRO_LOCUS1707</name>
</gene>
<dbReference type="HAMAP" id="MF_01337_A">
    <property type="entry name" value="Ribosomal_uL18_A"/>
    <property type="match status" value="1"/>
</dbReference>
<dbReference type="InterPro" id="IPR002225">
    <property type="entry name" value="3Beta_OHSteriod_DH/Estase"/>
</dbReference>
<dbReference type="Pfam" id="PF14204">
    <property type="entry name" value="Ribosomal_L18_c"/>
    <property type="match status" value="1"/>
</dbReference>
<comment type="caution">
    <text evidence="9">The sequence shown here is derived from an EMBL/GenBank/DDBJ whole genome shotgun (WGS) entry which is preliminary data.</text>
</comment>
<comment type="subcellular location">
    <subcellularLocation>
        <location evidence="1">Cytoplasm</location>
    </subcellularLocation>
</comment>
<feature type="domain" description="Large ribosomal subunit protein uL18 C-terminal eukaryotes" evidence="8">
    <location>
        <begin position="548"/>
        <end position="603"/>
    </location>
</feature>
<dbReference type="GO" id="GO:0000027">
    <property type="term" value="P:ribosomal large subunit assembly"/>
    <property type="evidence" value="ECO:0007669"/>
    <property type="project" value="TreeGrafter"/>
</dbReference>
<evidence type="ECO:0000259" key="7">
    <source>
        <dbReference type="Pfam" id="PF01073"/>
    </source>
</evidence>
<keyword evidence="10" id="KW-1185">Reference proteome</keyword>
<protein>
    <submittedName>
        <fullName evidence="9">18243_t:CDS:1</fullName>
    </submittedName>
</protein>
<dbReference type="OrthoDB" id="10058185at2759"/>
<keyword evidence="6" id="KW-0175">Coiled coil</keyword>
<dbReference type="AlphaFoldDB" id="A0A9N8Z5S4"/>
<evidence type="ECO:0000256" key="1">
    <source>
        <dbReference type="ARBA" id="ARBA00004496"/>
    </source>
</evidence>
<reference evidence="9" key="1">
    <citation type="submission" date="2021-06" db="EMBL/GenBank/DDBJ databases">
        <authorList>
            <person name="Kallberg Y."/>
            <person name="Tangrot J."/>
            <person name="Rosling A."/>
        </authorList>
    </citation>
    <scope>NUCLEOTIDE SEQUENCE</scope>
    <source>
        <strain evidence="9">CL551</strain>
    </source>
</reference>
<dbReference type="PANTHER" id="PTHR23410">
    <property type="entry name" value="RIBOSOMAL PROTEIN L5-RELATED"/>
    <property type="match status" value="1"/>
</dbReference>
<dbReference type="SUPFAM" id="SSF51735">
    <property type="entry name" value="NAD(P)-binding Rossmann-fold domains"/>
    <property type="match status" value="1"/>
</dbReference>
<dbReference type="SUPFAM" id="SSF53137">
    <property type="entry name" value="Translational machinery components"/>
    <property type="match status" value="1"/>
</dbReference>
<dbReference type="InterPro" id="IPR005485">
    <property type="entry name" value="Rbsml_uL18_euk_arch"/>
</dbReference>
<evidence type="ECO:0000256" key="3">
    <source>
        <dbReference type="ARBA" id="ARBA00022490"/>
    </source>
</evidence>
<dbReference type="Gene3D" id="3.40.50.720">
    <property type="entry name" value="NAD(P)-binding Rossmann-like Domain"/>
    <property type="match status" value="1"/>
</dbReference>
<dbReference type="FunFam" id="3.30.420.100:FF:000002">
    <property type="entry name" value="60S ribosomal protein L5"/>
    <property type="match status" value="1"/>
</dbReference>
<dbReference type="EMBL" id="CAJVPV010000651">
    <property type="protein sequence ID" value="CAG8467681.1"/>
    <property type="molecule type" value="Genomic_DNA"/>
</dbReference>
<dbReference type="InterPro" id="IPR025607">
    <property type="entry name" value="Ribosomal_uL18_C_euk"/>
</dbReference>
<evidence type="ECO:0000256" key="4">
    <source>
        <dbReference type="ARBA" id="ARBA00022980"/>
    </source>
</evidence>
<dbReference type="GO" id="GO:0022625">
    <property type="term" value="C:cytosolic large ribosomal subunit"/>
    <property type="evidence" value="ECO:0007669"/>
    <property type="project" value="TreeGrafter"/>
</dbReference>
<dbReference type="Pfam" id="PF17144">
    <property type="entry name" value="Ribosomal_L5e"/>
    <property type="match status" value="1"/>
</dbReference>
<evidence type="ECO:0000313" key="10">
    <source>
        <dbReference type="Proteomes" id="UP000789342"/>
    </source>
</evidence>
<dbReference type="Gene3D" id="3.30.420.100">
    <property type="match status" value="1"/>
</dbReference>
<dbReference type="Proteomes" id="UP000789342">
    <property type="component" value="Unassembled WGS sequence"/>
</dbReference>